<reference evidence="3 4" key="1">
    <citation type="submission" date="2012-11" db="EMBL/GenBank/DDBJ databases">
        <title>Whole genome sequence of Acidocella aminolytica 101 = DSM 11237.</title>
        <authorList>
            <person name="Azuma Y."/>
            <person name="Higashiura N."/>
            <person name="Hirakawa H."/>
            <person name="Matsushita K."/>
        </authorList>
    </citation>
    <scope>NUCLEOTIDE SEQUENCE [LARGE SCALE GENOMIC DNA]</scope>
    <source>
        <strain evidence="4">101 / DSM 11237</strain>
    </source>
</reference>
<dbReference type="InterPro" id="IPR011604">
    <property type="entry name" value="PDDEXK-like_dom_sf"/>
</dbReference>
<gene>
    <name evidence="3" type="ORF">Aam_117_006</name>
</gene>
<dbReference type="EMBL" id="BANC01000115">
    <property type="protein sequence ID" value="GAN81753.1"/>
    <property type="molecule type" value="Genomic_DNA"/>
</dbReference>
<evidence type="ECO:0000313" key="3">
    <source>
        <dbReference type="EMBL" id="GAN81753.1"/>
    </source>
</evidence>
<dbReference type="Gene3D" id="3.90.320.10">
    <property type="match status" value="1"/>
</dbReference>
<sequence length="967" mass="104164">MPRRPRIGAFPPEAAFLPALARLWLDEDGGHEGLIILPSRRAAQALAGAFLEANEGKALLLPRIVALGNIDEARLLLSAGFSLPPAMAPARRRALLAQLILRMPQESGAPQKLPAAWELAAEFATLLDEADHAGVDLAAALPNLVPEDFAAHWQRTLEFLTIVTHAWPNILASEGVMNPAKRLVLLIEAQTKAWGENPPSGPVWMVAAEGTPAIARMAEMVAGLPQGRLILPGFDPHLYADAWDGVEDSHAQGGIARLLSDIGARVEEVEQLPALPGAVPRGRGAVLSRALLPAAALSEWQNPVSLNLNGLSRLETGDEAQNALAIAMILRQALQTPGQSAALITPDRALAARVGAALKRFGITADDSAGEPLAATPPAVYLRLLARAAREDYAPLPLLALLKHPLATGNLPPQAFRDMARRLEKHALRGPRPPPGLEGLRFRLREEHQAEKDFLTQLERILTPLALAGAVTPVAALTALIEAGETLAATPDEPGPARLWVGEAGNALSALLAESLTALEDMPDMAPTDLPDLLDALLAGQVVRRPRAKDGHPRIAIWGIQEAALQSVDVAVLGGLVEGVWPSPEEPGPWLSRPMRKQAGLPSPELKIGQAAHGFFSLASACPHVILAAPKRRERAPAVPARWLTRLAAMLAGQGIDLPQHEAALWAAQLDLPQQRTPRPRPRPKPPADKRPRVYSISDIATLLADPYAIYARKVLKLSPLDPLDEESDASQFGDVVHAGLAKFFAVSDVNAPDAPVRLRHVLEVAMRESRPREALAQWWLARLERIADWLVETERARVAANGMPIARALEHKGEWKLPGDFLLKGRADRIERDTDGKLRIIDYKTGTVPPEKKVKAGTAPQLPLEAVMAEVGAFGEGFMAEVKELLYVALSGRAAAGAETMLLKKPEELREVIERAAGVVELLEKFADPEKAFLASPHPGRENKYDVYAGVSRRAEWGGEDENVSD</sequence>
<dbReference type="InterPro" id="IPR027417">
    <property type="entry name" value="P-loop_NTPase"/>
</dbReference>
<comment type="caution">
    <text evidence="3">The sequence shown here is derived from an EMBL/GenBank/DDBJ whole genome shotgun (WGS) entry which is preliminary data.</text>
</comment>
<dbReference type="InterPro" id="IPR038726">
    <property type="entry name" value="PDDEXK_AddAB-type"/>
</dbReference>
<name>A0A0D6PKM4_9PROT</name>
<dbReference type="AlphaFoldDB" id="A0A0D6PKM4"/>
<dbReference type="RefSeq" id="WP_048880142.1">
    <property type="nucleotide sequence ID" value="NZ_BANC01000115.1"/>
</dbReference>
<dbReference type="Proteomes" id="UP000032668">
    <property type="component" value="Unassembled WGS sequence"/>
</dbReference>
<dbReference type="InterPro" id="IPR014153">
    <property type="entry name" value="Ds_break_AddB"/>
</dbReference>
<evidence type="ECO:0000256" key="1">
    <source>
        <dbReference type="SAM" id="MobiDB-lite"/>
    </source>
</evidence>
<feature type="region of interest" description="Disordered" evidence="1">
    <location>
        <begin position="671"/>
        <end position="692"/>
    </location>
</feature>
<dbReference type="NCBIfam" id="TIGR02786">
    <property type="entry name" value="addB_alphas"/>
    <property type="match status" value="1"/>
</dbReference>
<proteinExistence type="predicted"/>
<evidence type="ECO:0000313" key="4">
    <source>
        <dbReference type="Proteomes" id="UP000032668"/>
    </source>
</evidence>
<dbReference type="SUPFAM" id="SSF52540">
    <property type="entry name" value="P-loop containing nucleoside triphosphate hydrolases"/>
    <property type="match status" value="1"/>
</dbReference>
<organism evidence="3 4">
    <name type="scientific">Acidocella aminolytica 101 = DSM 11237</name>
    <dbReference type="NCBI Taxonomy" id="1120923"/>
    <lineage>
        <taxon>Bacteria</taxon>
        <taxon>Pseudomonadati</taxon>
        <taxon>Pseudomonadota</taxon>
        <taxon>Alphaproteobacteria</taxon>
        <taxon>Acetobacterales</taxon>
        <taxon>Acidocellaceae</taxon>
        <taxon>Acidocella</taxon>
    </lineage>
</organism>
<evidence type="ECO:0000259" key="2">
    <source>
        <dbReference type="Pfam" id="PF12705"/>
    </source>
</evidence>
<accession>A0A0D6PKM4</accession>
<feature type="domain" description="PD-(D/E)XK endonuclease-like" evidence="2">
    <location>
        <begin position="696"/>
        <end position="926"/>
    </location>
</feature>
<dbReference type="OrthoDB" id="9780606at2"/>
<dbReference type="STRING" id="1120923.SAMN02746095_03383"/>
<protein>
    <submittedName>
        <fullName evidence="3">Nuclease</fullName>
    </submittedName>
</protein>
<keyword evidence="4" id="KW-1185">Reference proteome</keyword>
<dbReference type="Pfam" id="PF12705">
    <property type="entry name" value="PDDEXK_1"/>
    <property type="match status" value="1"/>
</dbReference>